<reference evidence="1" key="1">
    <citation type="submission" date="2018-11" db="EMBL/GenBank/DDBJ databases">
        <authorList>
            <person name="Alioto T."/>
            <person name="Alioto T."/>
        </authorList>
    </citation>
    <scope>NUCLEOTIDE SEQUENCE</scope>
</reference>
<dbReference type="OrthoDB" id="6147641at2759"/>
<proteinExistence type="predicted"/>
<sequence length="177" mass="20454">MGSILEVKEVCDIQYSPVKPKQAQVQPERVEALLTFKKEITKLLDLTDYLGERIKNITLKYQLPFYGVISLHYNLNDDRIVYREIGQIRSIQLDGTVLYRRAMSEKSGLAVDEQGHVYVSEVNKNEIHRLLPDGRFRDVVLTEKDGIKSPFAIAFNDSFTKFYVTNNKGFVQLYNCK</sequence>
<dbReference type="EMBL" id="UYJE01007060">
    <property type="protein sequence ID" value="VDI51469.1"/>
    <property type="molecule type" value="Genomic_DNA"/>
</dbReference>
<dbReference type="InterPro" id="IPR011042">
    <property type="entry name" value="6-blade_b-propeller_TolB-like"/>
</dbReference>
<organism evidence="1 2">
    <name type="scientific">Mytilus galloprovincialis</name>
    <name type="common">Mediterranean mussel</name>
    <dbReference type="NCBI Taxonomy" id="29158"/>
    <lineage>
        <taxon>Eukaryota</taxon>
        <taxon>Metazoa</taxon>
        <taxon>Spiralia</taxon>
        <taxon>Lophotrochozoa</taxon>
        <taxon>Mollusca</taxon>
        <taxon>Bivalvia</taxon>
        <taxon>Autobranchia</taxon>
        <taxon>Pteriomorphia</taxon>
        <taxon>Mytilida</taxon>
        <taxon>Mytiloidea</taxon>
        <taxon>Mytilidae</taxon>
        <taxon>Mytilinae</taxon>
        <taxon>Mytilus</taxon>
    </lineage>
</organism>
<comment type="caution">
    <text evidence="1">The sequence shown here is derived from an EMBL/GenBank/DDBJ whole genome shotgun (WGS) entry which is preliminary data.</text>
</comment>
<accession>A0A8B6FL68</accession>
<evidence type="ECO:0000313" key="2">
    <source>
        <dbReference type="Proteomes" id="UP000596742"/>
    </source>
</evidence>
<dbReference type="Gene3D" id="2.120.10.30">
    <property type="entry name" value="TolB, C-terminal domain"/>
    <property type="match status" value="1"/>
</dbReference>
<evidence type="ECO:0000313" key="1">
    <source>
        <dbReference type="EMBL" id="VDI51469.1"/>
    </source>
</evidence>
<keyword evidence="2" id="KW-1185">Reference proteome</keyword>
<dbReference type="AlphaFoldDB" id="A0A8B6FL68"/>
<gene>
    <name evidence="1" type="ORF">MGAL_10B004460</name>
</gene>
<name>A0A8B6FL68_MYTGA</name>
<dbReference type="Proteomes" id="UP000596742">
    <property type="component" value="Unassembled WGS sequence"/>
</dbReference>
<protein>
    <submittedName>
        <fullName evidence="1">Uncharacterized protein</fullName>
    </submittedName>
</protein>
<dbReference type="SUPFAM" id="SSF63825">
    <property type="entry name" value="YWTD domain"/>
    <property type="match status" value="1"/>
</dbReference>